<evidence type="ECO:0000313" key="2">
    <source>
        <dbReference type="EMBL" id="RKF15713.1"/>
    </source>
</evidence>
<feature type="transmembrane region" description="Helical" evidence="1">
    <location>
        <begin position="83"/>
        <end position="101"/>
    </location>
</feature>
<gene>
    <name evidence="2" type="ORF">DBZ36_15135</name>
</gene>
<sequence length="168" mass="18751">MAINPRGMFWLNLACFQLAWFLSVSKQNDALLWVGALLVVQLVFSPSKLRDLSLLLSIGLLGIALDLVLTQASVFIFSPIQSPWWLALLWFHFALALNYSLGWLSRIPLPLAMLVSAIAGPFSYAMGYRLDAVEFGLPLLQTLLILSLCWALSILVFLKVRSTITQLQ</sequence>
<keyword evidence="3" id="KW-1185">Reference proteome</keyword>
<feature type="transmembrane region" description="Helical" evidence="1">
    <location>
        <begin position="7"/>
        <end position="24"/>
    </location>
</feature>
<comment type="caution">
    <text evidence="2">The sequence shown here is derived from an EMBL/GenBank/DDBJ whole genome shotgun (WGS) entry which is preliminary data.</text>
</comment>
<dbReference type="OrthoDB" id="6522758at2"/>
<proteinExistence type="predicted"/>
<reference evidence="2 3" key="1">
    <citation type="submission" date="2018-09" db="EMBL/GenBank/DDBJ databases">
        <authorList>
            <person name="Wang Z."/>
        </authorList>
    </citation>
    <scope>NUCLEOTIDE SEQUENCE [LARGE SCALE GENOMIC DNA]</scope>
    <source>
        <strain evidence="2 3">ALS 81</strain>
    </source>
</reference>
<dbReference type="Pfam" id="PF11086">
    <property type="entry name" value="DUF2878"/>
    <property type="match status" value="1"/>
</dbReference>
<keyword evidence="1" id="KW-1133">Transmembrane helix</keyword>
<feature type="transmembrane region" description="Helical" evidence="1">
    <location>
        <begin position="108"/>
        <end position="127"/>
    </location>
</feature>
<keyword evidence="1" id="KW-0812">Transmembrane</keyword>
<evidence type="ECO:0000256" key="1">
    <source>
        <dbReference type="SAM" id="Phobius"/>
    </source>
</evidence>
<organism evidence="2 3">
    <name type="scientific">Alginatibacterium sediminis</name>
    <dbReference type="NCBI Taxonomy" id="2164068"/>
    <lineage>
        <taxon>Bacteria</taxon>
        <taxon>Pseudomonadati</taxon>
        <taxon>Pseudomonadota</taxon>
        <taxon>Gammaproteobacteria</taxon>
        <taxon>Alteromonadales</taxon>
        <taxon>Alteromonadaceae</taxon>
        <taxon>Alginatibacterium</taxon>
    </lineage>
</organism>
<feature type="transmembrane region" description="Helical" evidence="1">
    <location>
        <begin position="54"/>
        <end position="77"/>
    </location>
</feature>
<evidence type="ECO:0000313" key="3">
    <source>
        <dbReference type="Proteomes" id="UP000286482"/>
    </source>
</evidence>
<feature type="transmembrane region" description="Helical" evidence="1">
    <location>
        <begin position="30"/>
        <end position="47"/>
    </location>
</feature>
<accession>A0A420E8N1</accession>
<dbReference type="Proteomes" id="UP000286482">
    <property type="component" value="Unassembled WGS sequence"/>
</dbReference>
<name>A0A420E8N1_9ALTE</name>
<dbReference type="InterPro" id="IPR021306">
    <property type="entry name" value="DUF2878"/>
</dbReference>
<dbReference type="AlphaFoldDB" id="A0A420E8N1"/>
<feature type="transmembrane region" description="Helical" evidence="1">
    <location>
        <begin position="139"/>
        <end position="158"/>
    </location>
</feature>
<protein>
    <submittedName>
        <fullName evidence="2">DUF2878 domain-containing protein</fullName>
    </submittedName>
</protein>
<dbReference type="RefSeq" id="WP_120355799.1">
    <property type="nucleotide sequence ID" value="NZ_RAQO01000008.1"/>
</dbReference>
<keyword evidence="1" id="KW-0472">Membrane</keyword>
<dbReference type="EMBL" id="RAQO01000008">
    <property type="protein sequence ID" value="RKF15713.1"/>
    <property type="molecule type" value="Genomic_DNA"/>
</dbReference>